<name>A0A4Q7U5D3_9MICO</name>
<dbReference type="RefSeq" id="WP_130452765.1">
    <property type="nucleotide sequence ID" value="NZ_QYAG01000005.1"/>
</dbReference>
<feature type="region of interest" description="Disordered" evidence="1">
    <location>
        <begin position="1"/>
        <end position="25"/>
    </location>
</feature>
<organism evidence="2 3">
    <name type="scientific">Leucobacter luti</name>
    <dbReference type="NCBI Taxonomy" id="340320"/>
    <lineage>
        <taxon>Bacteria</taxon>
        <taxon>Bacillati</taxon>
        <taxon>Actinomycetota</taxon>
        <taxon>Actinomycetes</taxon>
        <taxon>Micrococcales</taxon>
        <taxon>Microbacteriaceae</taxon>
        <taxon>Leucobacter</taxon>
    </lineage>
</organism>
<dbReference type="AlphaFoldDB" id="A0A4Q7U5D3"/>
<keyword evidence="3" id="KW-1185">Reference proteome</keyword>
<gene>
    <name evidence="2" type="ORF">EV139_0553</name>
</gene>
<evidence type="ECO:0000256" key="1">
    <source>
        <dbReference type="SAM" id="MobiDB-lite"/>
    </source>
</evidence>
<evidence type="ECO:0000313" key="2">
    <source>
        <dbReference type="EMBL" id="RZT68824.1"/>
    </source>
</evidence>
<dbReference type="EMBL" id="SHKI01000002">
    <property type="protein sequence ID" value="RZT68824.1"/>
    <property type="molecule type" value="Genomic_DNA"/>
</dbReference>
<comment type="caution">
    <text evidence="2">The sequence shown here is derived from an EMBL/GenBank/DDBJ whole genome shotgun (WGS) entry which is preliminary data.</text>
</comment>
<reference evidence="2 3" key="1">
    <citation type="journal article" date="2015" name="Stand. Genomic Sci.">
        <title>Genomic Encyclopedia of Bacterial and Archaeal Type Strains, Phase III: the genomes of soil and plant-associated and newly described type strains.</title>
        <authorList>
            <person name="Whitman W.B."/>
            <person name="Woyke T."/>
            <person name="Klenk H.P."/>
            <person name="Zhou Y."/>
            <person name="Lilburn T.G."/>
            <person name="Beck B.J."/>
            <person name="De Vos P."/>
            <person name="Vandamme P."/>
            <person name="Eisen J.A."/>
            <person name="Garrity G."/>
            <person name="Hugenholtz P."/>
            <person name="Kyrpides N.C."/>
        </authorList>
    </citation>
    <scope>NUCLEOTIDE SEQUENCE [LARGE SCALE GENOMIC DNA]</scope>
    <source>
        <strain evidence="2 3">RF6</strain>
    </source>
</reference>
<proteinExistence type="predicted"/>
<sequence>MDLKFTFGGASPDHHDHGDAPSGVSLPLTAKPVSLGPTSSVLEITARRADSGIVAEAVSGDGVTYARAEVALPAGPGADGADAADTDSADAGAQTAAAAKAVRSAISRVIAGLDGPLADGVTGLVLDLGADAAEVLTALGIDPAAPVVDAALQRRAGIAMGTPVRIAA</sequence>
<dbReference type="OrthoDB" id="4990391at2"/>
<dbReference type="Proteomes" id="UP000291832">
    <property type="component" value="Unassembled WGS sequence"/>
</dbReference>
<protein>
    <submittedName>
        <fullName evidence="2">Uncharacterized protein</fullName>
    </submittedName>
</protein>
<accession>A0A4Q7U5D3</accession>
<evidence type="ECO:0000313" key="3">
    <source>
        <dbReference type="Proteomes" id="UP000291832"/>
    </source>
</evidence>